<sequence>MPELFYWGHGGQYGPFETQEDGWPNAGQVMRYFREKNGISAATFAVLYGEALTKLGKQQKGKPGKPGKVTAIWILNMEKQNTVPADITRRRVIAKLLSIPPALLGLASLEESSLNGQLGLVTPAVIHPNIVEKITTNIALYQKNVRMALHLHRTSNAHDLLPDIEADVQALMRLEEQARENLLYQIREVLISNYLLASRIDRDKRQYASAYKYVNEAVHVAKRMEDTDLLATAKHARGVVKLGWGQFTMRQGIFQVEREKVQSAMYDFQDILDQENRQPGSLHPQLVGFTMIQLGRAQGVLKQGNDKVLLTNALIQLDEVADLVGREPINDPYMRALLIGSDLHKGAYLLQRANTLNTLGLSGKAIRELNQLRNLLERTYNKDETRIMAWIDVVMAEALLGIKEYDEATWKAKEALIACRHIHSLQNIATIMDIQSKLAASSYGASRDVKELGEMLTEWYRQ</sequence>
<dbReference type="AlphaFoldDB" id="A0A4P6K1B4"/>
<evidence type="ECO:0000313" key="2">
    <source>
        <dbReference type="Proteomes" id="UP000290365"/>
    </source>
</evidence>
<protein>
    <submittedName>
        <fullName evidence="1">Uncharacterized protein</fullName>
    </submittedName>
</protein>
<gene>
    <name evidence="1" type="ORF">EPA93_38830</name>
</gene>
<dbReference type="KEGG" id="kbs:EPA93_38830"/>
<evidence type="ECO:0000313" key="1">
    <source>
        <dbReference type="EMBL" id="QBD81612.1"/>
    </source>
</evidence>
<reference evidence="1 2" key="1">
    <citation type="submission" date="2019-01" db="EMBL/GenBank/DDBJ databases">
        <title>Ktedonosporobacter rubrisoli SCAWS-G2.</title>
        <authorList>
            <person name="Huang Y."/>
            <person name="Yan B."/>
        </authorList>
    </citation>
    <scope>NUCLEOTIDE SEQUENCE [LARGE SCALE GENOMIC DNA]</scope>
    <source>
        <strain evidence="1 2">SCAWS-G2</strain>
    </source>
</reference>
<dbReference type="RefSeq" id="WP_129892673.1">
    <property type="nucleotide sequence ID" value="NZ_CP035758.1"/>
</dbReference>
<accession>A0A4P6K1B4</accession>
<dbReference type="Proteomes" id="UP000290365">
    <property type="component" value="Chromosome"/>
</dbReference>
<organism evidence="1 2">
    <name type="scientific">Ktedonosporobacter rubrisoli</name>
    <dbReference type="NCBI Taxonomy" id="2509675"/>
    <lineage>
        <taxon>Bacteria</taxon>
        <taxon>Bacillati</taxon>
        <taxon>Chloroflexota</taxon>
        <taxon>Ktedonobacteria</taxon>
        <taxon>Ktedonobacterales</taxon>
        <taxon>Ktedonosporobacteraceae</taxon>
        <taxon>Ktedonosporobacter</taxon>
    </lineage>
</organism>
<keyword evidence="2" id="KW-1185">Reference proteome</keyword>
<proteinExistence type="predicted"/>
<dbReference type="OrthoDB" id="155829at2"/>
<name>A0A4P6K1B4_KTERU</name>
<dbReference type="EMBL" id="CP035758">
    <property type="protein sequence ID" value="QBD81612.1"/>
    <property type="molecule type" value="Genomic_DNA"/>
</dbReference>